<feature type="transmembrane region" description="Helical" evidence="1">
    <location>
        <begin position="12"/>
        <end position="28"/>
    </location>
</feature>
<organism evidence="2 3">
    <name type="scientific">Thalassotalea psychrophila</name>
    <dbReference type="NCBI Taxonomy" id="3065647"/>
    <lineage>
        <taxon>Bacteria</taxon>
        <taxon>Pseudomonadati</taxon>
        <taxon>Pseudomonadota</taxon>
        <taxon>Gammaproteobacteria</taxon>
        <taxon>Alteromonadales</taxon>
        <taxon>Colwelliaceae</taxon>
        <taxon>Thalassotalea</taxon>
    </lineage>
</organism>
<feature type="transmembrane region" description="Helical" evidence="1">
    <location>
        <begin position="40"/>
        <end position="62"/>
    </location>
</feature>
<dbReference type="Proteomes" id="UP001258994">
    <property type="component" value="Chromosome"/>
</dbReference>
<keyword evidence="1" id="KW-1133">Transmembrane helix</keyword>
<sequence length="211" mass="23894">MFSITPSYKSTSKLLNVCALIFLVSYFGKQLVPEVFGTCYIQYTSYLVLAVLLPFGFATSLISRDKKSKKTSPLFLLLSLFMLVMPVVGNVGITLANNLPGTGIATNNKITTQLLKMSVHEELKVRTIGAQQIYRHYGVSVEYRNDSNQFIKYIPSDDDISQYEQVKSTDDKLEETQQMLSKVGLETMYFPLGFAVMFIIIFTLVLRRENH</sequence>
<keyword evidence="1" id="KW-0472">Membrane</keyword>
<feature type="transmembrane region" description="Helical" evidence="1">
    <location>
        <begin position="188"/>
        <end position="206"/>
    </location>
</feature>
<accession>A0ABY9TWR7</accession>
<dbReference type="RefSeq" id="WP_348391334.1">
    <property type="nucleotide sequence ID" value="NZ_CP134145.1"/>
</dbReference>
<name>A0ABY9TWR7_9GAMM</name>
<reference evidence="3" key="1">
    <citation type="submission" date="2023-09" db="EMBL/GenBank/DDBJ databases">
        <authorList>
            <person name="Li S."/>
            <person name="Li X."/>
            <person name="Zhang C."/>
            <person name="Zhao Z."/>
        </authorList>
    </citation>
    <scope>NUCLEOTIDE SEQUENCE [LARGE SCALE GENOMIC DNA]</scope>
    <source>
        <strain evidence="3">SQ149</strain>
    </source>
</reference>
<evidence type="ECO:0000256" key="1">
    <source>
        <dbReference type="SAM" id="Phobius"/>
    </source>
</evidence>
<protein>
    <submittedName>
        <fullName evidence="2">Uncharacterized protein</fullName>
    </submittedName>
</protein>
<keyword evidence="1" id="KW-0812">Transmembrane</keyword>
<feature type="transmembrane region" description="Helical" evidence="1">
    <location>
        <begin position="74"/>
        <end position="93"/>
    </location>
</feature>
<dbReference type="EMBL" id="CP134145">
    <property type="protein sequence ID" value="WNC72215.1"/>
    <property type="molecule type" value="Genomic_DNA"/>
</dbReference>
<gene>
    <name evidence="2" type="ORF">RGQ13_19145</name>
</gene>
<evidence type="ECO:0000313" key="3">
    <source>
        <dbReference type="Proteomes" id="UP001258994"/>
    </source>
</evidence>
<evidence type="ECO:0000313" key="2">
    <source>
        <dbReference type="EMBL" id="WNC72215.1"/>
    </source>
</evidence>
<proteinExistence type="predicted"/>
<keyword evidence="3" id="KW-1185">Reference proteome</keyword>